<dbReference type="Gene3D" id="3.40.50.11550">
    <property type="match status" value="1"/>
</dbReference>
<dbReference type="InterPro" id="IPR007314">
    <property type="entry name" value="Cofac_haem-bd_dom"/>
</dbReference>
<proteinExistence type="predicted"/>
<feature type="region of interest" description="Disordered" evidence="1">
    <location>
        <begin position="51"/>
        <end position="81"/>
    </location>
</feature>
<evidence type="ECO:0000313" key="3">
    <source>
        <dbReference type="EMBL" id="PWY99363.1"/>
    </source>
</evidence>
<organism evidence="3 4">
    <name type="scientific">Testicularia cyperi</name>
    <dbReference type="NCBI Taxonomy" id="1882483"/>
    <lineage>
        <taxon>Eukaryota</taxon>
        <taxon>Fungi</taxon>
        <taxon>Dikarya</taxon>
        <taxon>Basidiomycota</taxon>
        <taxon>Ustilaginomycotina</taxon>
        <taxon>Ustilaginomycetes</taxon>
        <taxon>Ustilaginales</taxon>
        <taxon>Anthracoideaceae</taxon>
        <taxon>Testicularia</taxon>
    </lineage>
</organism>
<protein>
    <recommendedName>
        <fullName evidence="2">Haem-binding uptake Tiki superfamily ChaN domain-containing protein</fullName>
    </recommendedName>
</protein>
<accession>A0A317XM07</accession>
<evidence type="ECO:0000313" key="4">
    <source>
        <dbReference type="Proteomes" id="UP000246740"/>
    </source>
</evidence>
<dbReference type="SUPFAM" id="SSF159501">
    <property type="entry name" value="EreA/ChaN-like"/>
    <property type="match status" value="1"/>
</dbReference>
<evidence type="ECO:0000259" key="2">
    <source>
        <dbReference type="Pfam" id="PF04187"/>
    </source>
</evidence>
<feature type="compositionally biased region" description="Low complexity" evidence="1">
    <location>
        <begin position="550"/>
        <end position="565"/>
    </location>
</feature>
<dbReference type="Proteomes" id="UP000246740">
    <property type="component" value="Unassembled WGS sequence"/>
</dbReference>
<keyword evidence="4" id="KW-1185">Reference proteome</keyword>
<feature type="region of interest" description="Disordered" evidence="1">
    <location>
        <begin position="263"/>
        <end position="292"/>
    </location>
</feature>
<dbReference type="Pfam" id="PF04187">
    <property type="entry name" value="Cofac_haem_bdg"/>
    <property type="match status" value="1"/>
</dbReference>
<dbReference type="AlphaFoldDB" id="A0A317XM07"/>
<evidence type="ECO:0000256" key="1">
    <source>
        <dbReference type="SAM" id="MobiDB-lite"/>
    </source>
</evidence>
<dbReference type="STRING" id="1882483.A0A317XM07"/>
<feature type="region of interest" description="Disordered" evidence="1">
    <location>
        <begin position="541"/>
        <end position="565"/>
    </location>
</feature>
<dbReference type="InParanoid" id="A0A317XM07"/>
<feature type="domain" description="Haem-binding uptake Tiki superfamily ChaN" evidence="2">
    <location>
        <begin position="130"/>
        <end position="272"/>
    </location>
</feature>
<sequence length="565" mass="61882">MSIAKLVSRFTKPRLLASGIPTYRHSFSLPIDETSTSANVGFDKATVANNHASAPHDAKSDLRPNAQTERAAKTGTSKNRAQHPAYVEWSQILPMPSTLLSSFGELFQRHQSHCGLVSDGPSSLSPPPRLTFFGEQHHQPHVMRAQLQVLHDLHAQCLLASDEPDARVERSNARPRYRLHLILEQFSVLDQGMLSAFSQGRFSPQQLADAYVSESEEGFHIGHYMPLLMLARELDVPIWGGFPPRSWARSVFRDGVDSIMASEKARAAHQPSSVPVRAGSGRKDEPKTVRGTSGSPLFTAWSSVSKISAAHRSYLSSLMRPDMPPRFPAVPGLPMSALPNLSATPSSVQPSSASSALYPTWLLNPFLFESKGFAPAQALKDTYLAHVTAWILRGAGQQNTFAIDGDAQTNHGPSQDRPVVNVALVVCGLGHCEYGFGAPERVLDILQQSSDGEATTLADSTEEERILPYIIASKPLDSGIWLGYEHALEQEKIEETCNSKKMDKPTAPVISSVDSAQNVDKWRNDPWSRKMADAVVLYDWIDEEPEEEPSQQAAETTPTPNTPAS</sequence>
<dbReference type="EMBL" id="KZ819195">
    <property type="protein sequence ID" value="PWY99363.1"/>
    <property type="molecule type" value="Genomic_DNA"/>
</dbReference>
<dbReference type="OrthoDB" id="8300214at2759"/>
<reference evidence="3 4" key="1">
    <citation type="journal article" date="2018" name="Mol. Biol. Evol.">
        <title>Broad Genomic Sampling Reveals a Smut Pathogenic Ancestry of the Fungal Clade Ustilaginomycotina.</title>
        <authorList>
            <person name="Kijpornyongpan T."/>
            <person name="Mondo S.J."/>
            <person name="Barry K."/>
            <person name="Sandor L."/>
            <person name="Lee J."/>
            <person name="Lipzen A."/>
            <person name="Pangilinan J."/>
            <person name="LaButti K."/>
            <person name="Hainaut M."/>
            <person name="Henrissat B."/>
            <person name="Grigoriev I.V."/>
            <person name="Spatafora J.W."/>
            <person name="Aime M.C."/>
        </authorList>
    </citation>
    <scope>NUCLEOTIDE SEQUENCE [LARGE SCALE GENOMIC DNA]</scope>
    <source>
        <strain evidence="3 4">MCA 3645</strain>
    </source>
</reference>
<name>A0A317XM07_9BASI</name>
<gene>
    <name evidence="3" type="ORF">BCV70DRAFT_162733</name>
</gene>